<dbReference type="RefSeq" id="WP_149470835.1">
    <property type="nucleotide sequence ID" value="NZ_QOKW01000019.1"/>
</dbReference>
<name>A0A9W7NGT1_9PROT</name>
<sequence>MAAAKTTRSKTAAATVPIPQSRAEATDAVAEIGQAQRELLRIEAAMNDELAQIKEKYEEQARPFRDRVKALTAGVQTWCEANRHALTDGNKTKTVNLSSGVVKWRLTPPSVKVGRGMLAAVLTNIRQTGLADLFIRTSEELNKEALLAQEEKAKTIPGITIHQVEEFVIEPFAEELATA</sequence>
<dbReference type="GO" id="GO:0003690">
    <property type="term" value="F:double-stranded DNA binding"/>
    <property type="evidence" value="ECO:0007669"/>
    <property type="project" value="InterPro"/>
</dbReference>
<dbReference type="AlphaFoldDB" id="A0A9W7NGT1"/>
<gene>
    <name evidence="1" type="ORF">DS843_21210</name>
</gene>
<dbReference type="InterPro" id="IPR009951">
    <property type="entry name" value="Host-nuc_inhib_Gam"/>
</dbReference>
<dbReference type="SUPFAM" id="SSF161266">
    <property type="entry name" value="Gam-like"/>
    <property type="match status" value="1"/>
</dbReference>
<keyword evidence="2" id="KW-1185">Reference proteome</keyword>
<organism evidence="1 2">
    <name type="scientific">Roseomonas genomospecies 6</name>
    <dbReference type="NCBI Taxonomy" id="214106"/>
    <lineage>
        <taxon>Bacteria</taxon>
        <taxon>Pseudomonadati</taxon>
        <taxon>Pseudomonadota</taxon>
        <taxon>Alphaproteobacteria</taxon>
        <taxon>Acetobacterales</taxon>
        <taxon>Roseomonadaceae</taxon>
        <taxon>Roseomonas</taxon>
    </lineage>
</organism>
<dbReference type="Gene3D" id="1.20.5.170">
    <property type="match status" value="1"/>
</dbReference>
<proteinExistence type="predicted"/>
<protein>
    <submittedName>
        <fullName evidence="1">Host-nuclease inhibitor protein Gam</fullName>
    </submittedName>
</protein>
<dbReference type="Proteomes" id="UP000480854">
    <property type="component" value="Unassembled WGS sequence"/>
</dbReference>
<reference evidence="1 2" key="1">
    <citation type="submission" date="2018-07" db="EMBL/GenBank/DDBJ databases">
        <title>Genome sequence of Azospirillum sp. ATCC 49961.</title>
        <authorList>
            <person name="Sant'Anna F.H."/>
            <person name="Baldani J.I."/>
            <person name="Zilli J.E."/>
            <person name="Reis V.M."/>
            <person name="Hartmann A."/>
            <person name="Cruz L."/>
            <person name="de Souza E.M."/>
            <person name="de Oliveira Pedrosa F."/>
            <person name="Passaglia L.M.P."/>
        </authorList>
    </citation>
    <scope>NUCLEOTIDE SEQUENCE [LARGE SCALE GENOMIC DNA]</scope>
    <source>
        <strain evidence="1 2">ATCC 49961</strain>
    </source>
</reference>
<accession>A0A9W7NGT1</accession>
<dbReference type="OrthoDB" id="7305272at2"/>
<dbReference type="GO" id="GO:0042262">
    <property type="term" value="P:DNA protection"/>
    <property type="evidence" value="ECO:0007669"/>
    <property type="project" value="InterPro"/>
</dbReference>
<dbReference type="Pfam" id="PF07352">
    <property type="entry name" value="Phage_Mu_Gam"/>
    <property type="match status" value="1"/>
</dbReference>
<evidence type="ECO:0000313" key="2">
    <source>
        <dbReference type="Proteomes" id="UP000480854"/>
    </source>
</evidence>
<comment type="caution">
    <text evidence="1">The sequence shown here is derived from an EMBL/GenBank/DDBJ whole genome shotgun (WGS) entry which is preliminary data.</text>
</comment>
<dbReference type="EMBL" id="QOKW01000019">
    <property type="protein sequence ID" value="KAA0678104.1"/>
    <property type="molecule type" value="Genomic_DNA"/>
</dbReference>
<evidence type="ECO:0000313" key="1">
    <source>
        <dbReference type="EMBL" id="KAA0678104.1"/>
    </source>
</evidence>